<dbReference type="EMBL" id="JAEAGR010000001">
    <property type="protein sequence ID" value="MBH1939398.1"/>
    <property type="molecule type" value="Genomic_DNA"/>
</dbReference>
<dbReference type="Pfam" id="PF07995">
    <property type="entry name" value="GSDH"/>
    <property type="match status" value="1"/>
</dbReference>
<organism evidence="2 3">
    <name type="scientific">Mobilitalea sibirica</name>
    <dbReference type="NCBI Taxonomy" id="1462919"/>
    <lineage>
        <taxon>Bacteria</taxon>
        <taxon>Bacillati</taxon>
        <taxon>Bacillota</taxon>
        <taxon>Clostridia</taxon>
        <taxon>Lachnospirales</taxon>
        <taxon>Lachnospiraceae</taxon>
        <taxon>Mobilitalea</taxon>
    </lineage>
</organism>
<evidence type="ECO:0000313" key="3">
    <source>
        <dbReference type="Proteomes" id="UP000623269"/>
    </source>
</evidence>
<keyword evidence="3" id="KW-1185">Reference proteome</keyword>
<name>A0A8J7L1W8_9FIRM</name>
<evidence type="ECO:0000259" key="1">
    <source>
        <dbReference type="Pfam" id="PF07995"/>
    </source>
</evidence>
<dbReference type="AlphaFoldDB" id="A0A8J7L1W8"/>
<dbReference type="RefSeq" id="WP_197659626.1">
    <property type="nucleotide sequence ID" value="NZ_JAEAGR010000001.1"/>
</dbReference>
<feature type="domain" description="Glucose/Sorbosone dehydrogenase" evidence="1">
    <location>
        <begin position="220"/>
        <end position="299"/>
    </location>
</feature>
<dbReference type="Proteomes" id="UP000623269">
    <property type="component" value="Unassembled WGS sequence"/>
</dbReference>
<proteinExistence type="predicted"/>
<dbReference type="InterPro" id="IPR012938">
    <property type="entry name" value="Glc/Sorbosone_DH"/>
</dbReference>
<sequence>MSSRIRKGCQFNQVNEEEGRYVNPDDIYLPAGYGIEVFAMGLNAPISMLFTRAGDLYVAESGYISDLPRVLRLTEDGFEVVADEFNTPITGINYLDGNLYVSHKGAITAVHVDGTREDIITGLPSNGDFSNNNVTFGSDGKMYFGQGTATNSAVVGLDNGWLYHHPFIFDYPGTFIMMNGQNFETENILVAADEHTFTGAYSPFGIPNQAFEVKKGVIRANGSILRSNLDGSELELYAWGFRNPVRIRFDQDFRLFAANHGYEIRGSRPIANAPDEFHLVREGTWYGWPDYAGGEPVTNPRFAPEGGKQPEFLMTNHPNYPPRPYAAFPPQSNIMGFDFNYNPGFANYGDVFIAEFGPASPSSVVNSTPYTGIGHRISQINMSTGGVTTFAINKTGFPAHLTQEGGINRPVDVVFGPDNAMYVLDLGMNVRNNPNEYLANTGVIWKIVRVKNNNRH</sequence>
<comment type="caution">
    <text evidence="2">The sequence shown here is derived from an EMBL/GenBank/DDBJ whole genome shotgun (WGS) entry which is preliminary data.</text>
</comment>
<dbReference type="SUPFAM" id="SSF50952">
    <property type="entry name" value="Soluble quinoprotein glucose dehydrogenase"/>
    <property type="match status" value="1"/>
</dbReference>
<dbReference type="Gene3D" id="2.120.10.30">
    <property type="entry name" value="TolB, C-terminal domain"/>
    <property type="match status" value="1"/>
</dbReference>
<reference evidence="2" key="1">
    <citation type="submission" date="2020-12" db="EMBL/GenBank/DDBJ databases">
        <title>M. sibirica DSM 26468T genome.</title>
        <authorList>
            <person name="Thieme N."/>
            <person name="Rettenmaier R."/>
            <person name="Zverlov V."/>
            <person name="Liebl W."/>
        </authorList>
    </citation>
    <scope>NUCLEOTIDE SEQUENCE</scope>
    <source>
        <strain evidence="2">DSM 26468</strain>
    </source>
</reference>
<dbReference type="PANTHER" id="PTHR19328">
    <property type="entry name" value="HEDGEHOG-INTERACTING PROTEIN"/>
    <property type="match status" value="1"/>
</dbReference>
<evidence type="ECO:0000313" key="2">
    <source>
        <dbReference type="EMBL" id="MBH1939398.1"/>
    </source>
</evidence>
<accession>A0A8J7L1W8</accession>
<dbReference type="InterPro" id="IPR011042">
    <property type="entry name" value="6-blade_b-propeller_TolB-like"/>
</dbReference>
<dbReference type="InterPro" id="IPR011041">
    <property type="entry name" value="Quinoprot_gluc/sorb_DH_b-prop"/>
</dbReference>
<gene>
    <name evidence="2" type="ORF">I5677_00660</name>
</gene>
<protein>
    <submittedName>
        <fullName evidence="2">PQQ-dependent sugar dehydrogenase</fullName>
    </submittedName>
</protein>